<evidence type="ECO:0000256" key="8">
    <source>
        <dbReference type="ARBA" id="ARBA00022989"/>
    </source>
</evidence>
<dbReference type="InterPro" id="IPR006260">
    <property type="entry name" value="TonB/TolA_C"/>
</dbReference>
<sequence length="193" mass="20752">MNETPKTPEDNRAGDATPRKRNSAVLWLLLVVALLLLGWWWFGQRGAQESMPEQAPGTTVGEPAATAAAEAEKAAVEARKKKAAEAAKPRKPSKPAAPRVTEPQPIASASAQPDYPRDAQRRGQSGRVLLRVDVAADGSVANVDFVQRSGTPELDRAAMNAVRKWRFNPARRDGKAVASSVNVPIDFVLPANN</sequence>
<keyword evidence="14" id="KW-1185">Reference proteome</keyword>
<accession>A0ABT0MFU8</accession>
<evidence type="ECO:0000256" key="10">
    <source>
        <dbReference type="SAM" id="MobiDB-lite"/>
    </source>
</evidence>
<evidence type="ECO:0000256" key="4">
    <source>
        <dbReference type="ARBA" id="ARBA00022475"/>
    </source>
</evidence>
<dbReference type="Gene3D" id="3.30.1150.10">
    <property type="match status" value="1"/>
</dbReference>
<protein>
    <submittedName>
        <fullName evidence="13">Energy transducer TonB</fullName>
    </submittedName>
</protein>
<comment type="similarity">
    <text evidence="2">Belongs to the TonB family.</text>
</comment>
<evidence type="ECO:0000256" key="1">
    <source>
        <dbReference type="ARBA" id="ARBA00004383"/>
    </source>
</evidence>
<comment type="subcellular location">
    <subcellularLocation>
        <location evidence="1">Cell inner membrane</location>
        <topology evidence="1">Single-pass membrane protein</topology>
        <orientation evidence="1">Periplasmic side</orientation>
    </subcellularLocation>
</comment>
<evidence type="ECO:0000256" key="7">
    <source>
        <dbReference type="ARBA" id="ARBA00022927"/>
    </source>
</evidence>
<evidence type="ECO:0000256" key="2">
    <source>
        <dbReference type="ARBA" id="ARBA00006555"/>
    </source>
</evidence>
<dbReference type="Pfam" id="PF03544">
    <property type="entry name" value="TonB_C"/>
    <property type="match status" value="1"/>
</dbReference>
<evidence type="ECO:0000256" key="5">
    <source>
        <dbReference type="ARBA" id="ARBA00022519"/>
    </source>
</evidence>
<feature type="compositionally biased region" description="Basic and acidic residues" evidence="10">
    <location>
        <begin position="70"/>
        <end position="88"/>
    </location>
</feature>
<feature type="domain" description="TonB C-terminal" evidence="12">
    <location>
        <begin position="100"/>
        <end position="193"/>
    </location>
</feature>
<keyword evidence="8 11" id="KW-1133">Transmembrane helix</keyword>
<proteinExistence type="inferred from homology"/>
<evidence type="ECO:0000256" key="6">
    <source>
        <dbReference type="ARBA" id="ARBA00022692"/>
    </source>
</evidence>
<keyword evidence="5" id="KW-0997">Cell inner membrane</keyword>
<name>A0ABT0MFU8_9GAMM</name>
<dbReference type="Proteomes" id="UP001431217">
    <property type="component" value="Unassembled WGS sequence"/>
</dbReference>
<evidence type="ECO:0000256" key="11">
    <source>
        <dbReference type="SAM" id="Phobius"/>
    </source>
</evidence>
<dbReference type="PANTHER" id="PTHR33446:SF2">
    <property type="entry name" value="PROTEIN TONB"/>
    <property type="match status" value="1"/>
</dbReference>
<dbReference type="InterPro" id="IPR037682">
    <property type="entry name" value="TonB_C"/>
</dbReference>
<evidence type="ECO:0000313" key="13">
    <source>
        <dbReference type="EMBL" id="MCL1633548.1"/>
    </source>
</evidence>
<reference evidence="13 14" key="1">
    <citation type="submission" date="2022-05" db="EMBL/GenBank/DDBJ databases">
        <title>Luteimonas sp. SX5, whole genome shotgun sequencing project.</title>
        <authorList>
            <person name="Zhao G."/>
            <person name="Shen L."/>
        </authorList>
    </citation>
    <scope>NUCLEOTIDE SEQUENCE [LARGE SCALE GENOMIC DNA]</scope>
    <source>
        <strain evidence="13 14">SX5</strain>
    </source>
</reference>
<dbReference type="PROSITE" id="PS52015">
    <property type="entry name" value="TONB_CTD"/>
    <property type="match status" value="1"/>
</dbReference>
<dbReference type="SUPFAM" id="SSF74653">
    <property type="entry name" value="TolA/TonB C-terminal domain"/>
    <property type="match status" value="1"/>
</dbReference>
<dbReference type="InterPro" id="IPR051045">
    <property type="entry name" value="TonB-dependent_transducer"/>
</dbReference>
<feature type="region of interest" description="Disordered" evidence="10">
    <location>
        <begin position="50"/>
        <end position="123"/>
    </location>
</feature>
<keyword evidence="7" id="KW-0653">Protein transport</keyword>
<evidence type="ECO:0000259" key="12">
    <source>
        <dbReference type="PROSITE" id="PS52015"/>
    </source>
</evidence>
<keyword evidence="6 11" id="KW-0812">Transmembrane</keyword>
<dbReference type="PANTHER" id="PTHR33446">
    <property type="entry name" value="PROTEIN TONB-RELATED"/>
    <property type="match status" value="1"/>
</dbReference>
<feature type="transmembrane region" description="Helical" evidence="11">
    <location>
        <begin position="24"/>
        <end position="42"/>
    </location>
</feature>
<comment type="caution">
    <text evidence="13">The sequence shown here is derived from an EMBL/GenBank/DDBJ whole genome shotgun (WGS) entry which is preliminary data.</text>
</comment>
<evidence type="ECO:0000256" key="9">
    <source>
        <dbReference type="ARBA" id="ARBA00023136"/>
    </source>
</evidence>
<organism evidence="13 14">
    <name type="scientific">Luteimonas galliterrae</name>
    <dbReference type="NCBI Taxonomy" id="2940486"/>
    <lineage>
        <taxon>Bacteria</taxon>
        <taxon>Pseudomonadati</taxon>
        <taxon>Pseudomonadota</taxon>
        <taxon>Gammaproteobacteria</taxon>
        <taxon>Lysobacterales</taxon>
        <taxon>Lysobacteraceae</taxon>
        <taxon>Luteimonas</taxon>
    </lineage>
</organism>
<gene>
    <name evidence="13" type="ORF">M2650_02660</name>
</gene>
<evidence type="ECO:0000256" key="3">
    <source>
        <dbReference type="ARBA" id="ARBA00022448"/>
    </source>
</evidence>
<keyword evidence="9 11" id="KW-0472">Membrane</keyword>
<keyword evidence="4" id="KW-1003">Cell membrane</keyword>
<dbReference type="NCBIfam" id="TIGR01352">
    <property type="entry name" value="tonB_Cterm"/>
    <property type="match status" value="1"/>
</dbReference>
<dbReference type="RefSeq" id="WP_249470778.1">
    <property type="nucleotide sequence ID" value="NZ_JAMBEP010000001.1"/>
</dbReference>
<dbReference type="EMBL" id="JAMBEP010000001">
    <property type="protein sequence ID" value="MCL1633548.1"/>
    <property type="molecule type" value="Genomic_DNA"/>
</dbReference>
<keyword evidence="3" id="KW-0813">Transport</keyword>
<evidence type="ECO:0000313" key="14">
    <source>
        <dbReference type="Proteomes" id="UP001431217"/>
    </source>
</evidence>